<proteinExistence type="predicted"/>
<gene>
    <name evidence="6" type="ORF">MMF94_08415</name>
</gene>
<dbReference type="PANTHER" id="PTHR46796">
    <property type="entry name" value="HTH-TYPE TRANSCRIPTIONAL ACTIVATOR RHAS-RELATED"/>
    <property type="match status" value="1"/>
</dbReference>
<dbReference type="InterPro" id="IPR009057">
    <property type="entry name" value="Homeodomain-like_sf"/>
</dbReference>
<accession>A0ABS9TB09</accession>
<dbReference type="EMBL" id="JAKXMK010000006">
    <property type="protein sequence ID" value="MCH6165702.1"/>
    <property type="molecule type" value="Genomic_DNA"/>
</dbReference>
<dbReference type="Gene3D" id="1.10.10.60">
    <property type="entry name" value="Homeodomain-like"/>
    <property type="match status" value="1"/>
</dbReference>
<evidence type="ECO:0000256" key="1">
    <source>
        <dbReference type="ARBA" id="ARBA00023015"/>
    </source>
</evidence>
<dbReference type="InterPro" id="IPR018060">
    <property type="entry name" value="HTH_AraC"/>
</dbReference>
<evidence type="ECO:0000313" key="6">
    <source>
        <dbReference type="EMBL" id="MCH6165702.1"/>
    </source>
</evidence>
<dbReference type="SUPFAM" id="SSF46689">
    <property type="entry name" value="Homeodomain-like"/>
    <property type="match status" value="1"/>
</dbReference>
<dbReference type="PROSITE" id="PS01124">
    <property type="entry name" value="HTH_ARAC_FAMILY_2"/>
    <property type="match status" value="1"/>
</dbReference>
<evidence type="ECO:0000313" key="7">
    <source>
        <dbReference type="Proteomes" id="UP001299970"/>
    </source>
</evidence>
<evidence type="ECO:0000256" key="4">
    <source>
        <dbReference type="SAM" id="MobiDB-lite"/>
    </source>
</evidence>
<evidence type="ECO:0000256" key="3">
    <source>
        <dbReference type="ARBA" id="ARBA00023163"/>
    </source>
</evidence>
<name>A0ABS9TB09_9PSEU</name>
<dbReference type="InterPro" id="IPR050204">
    <property type="entry name" value="AraC_XylS_family_regulators"/>
</dbReference>
<evidence type="ECO:0000259" key="5">
    <source>
        <dbReference type="PROSITE" id="PS01124"/>
    </source>
</evidence>
<dbReference type="Pfam" id="PF12833">
    <property type="entry name" value="HTH_18"/>
    <property type="match status" value="1"/>
</dbReference>
<dbReference type="SMART" id="SM00342">
    <property type="entry name" value="HTH_ARAC"/>
    <property type="match status" value="1"/>
</dbReference>
<dbReference type="Pfam" id="PF14525">
    <property type="entry name" value="AraC_binding_2"/>
    <property type="match status" value="1"/>
</dbReference>
<keyword evidence="3" id="KW-0804">Transcription</keyword>
<organism evidence="6 7">
    <name type="scientific">Pseudonocardia alaniniphila</name>
    <dbReference type="NCBI Taxonomy" id="75291"/>
    <lineage>
        <taxon>Bacteria</taxon>
        <taxon>Bacillati</taxon>
        <taxon>Actinomycetota</taxon>
        <taxon>Actinomycetes</taxon>
        <taxon>Pseudonocardiales</taxon>
        <taxon>Pseudonocardiaceae</taxon>
        <taxon>Pseudonocardia</taxon>
    </lineage>
</organism>
<keyword evidence="1" id="KW-0805">Transcription regulation</keyword>
<keyword evidence="7" id="KW-1185">Reference proteome</keyword>
<dbReference type="PANTHER" id="PTHR46796:SF12">
    <property type="entry name" value="HTH-TYPE DNA-BINDING TRANSCRIPTIONAL ACTIVATOR EUTR"/>
    <property type="match status" value="1"/>
</dbReference>
<evidence type="ECO:0000256" key="2">
    <source>
        <dbReference type="ARBA" id="ARBA00023125"/>
    </source>
</evidence>
<feature type="domain" description="HTH araC/xylS-type" evidence="5">
    <location>
        <begin position="186"/>
        <end position="287"/>
    </location>
</feature>
<reference evidence="6 7" key="1">
    <citation type="submission" date="2022-03" db="EMBL/GenBank/DDBJ databases">
        <title>Pseudonocardia alaer sp. nov., a novel actinomycete isolated from reed forest soil.</title>
        <authorList>
            <person name="Wang L."/>
        </authorList>
    </citation>
    <scope>NUCLEOTIDE SEQUENCE [LARGE SCALE GENOMIC DNA]</scope>
    <source>
        <strain evidence="6 7">Y-16303</strain>
    </source>
</reference>
<feature type="region of interest" description="Disordered" evidence="4">
    <location>
        <begin position="1"/>
        <end position="22"/>
    </location>
</feature>
<dbReference type="Proteomes" id="UP001299970">
    <property type="component" value="Unassembled WGS sequence"/>
</dbReference>
<comment type="caution">
    <text evidence="6">The sequence shown here is derived from an EMBL/GenBank/DDBJ whole genome shotgun (WGS) entry which is preliminary data.</text>
</comment>
<keyword evidence="2" id="KW-0238">DNA-binding</keyword>
<sequence length="291" mass="32144">MNESHEVVVDEVPSSDATPHPVGVRRIRCDHATHVRLPAEAAEYTVAVPLNGAVEVTHRTGTLGADSGRAVVVRPETDIGMSCGEHFSCYAVTIETSELQDVLERRVGHTVRRPPELAVSLDLRSPAGRAWADLIRLLVASPLLRHPLLAAPAQETLVARLLLALDHEYRDELEAPVHSWGPGPVRRMIDLIEADPRRPHTVAELADVAGVSVPALLQCCRRHRGLSPAEELRSVRLARARREFEQADAGWTSVARVASSWGFMNGERFADDFENRYREPPWLTLRGPAYA</sequence>
<dbReference type="InterPro" id="IPR035418">
    <property type="entry name" value="AraC-bd_2"/>
</dbReference>
<dbReference type="RefSeq" id="WP_241035726.1">
    <property type="nucleotide sequence ID" value="NZ_BAAAJF010000024.1"/>
</dbReference>
<protein>
    <submittedName>
        <fullName evidence="6">AraC family transcriptional regulator</fullName>
    </submittedName>
</protein>